<dbReference type="InterPro" id="IPR001007">
    <property type="entry name" value="VWF_dom"/>
</dbReference>
<dbReference type="EMBL" id="VTPC01087180">
    <property type="protein sequence ID" value="KAF2886590.1"/>
    <property type="molecule type" value="Genomic_DNA"/>
</dbReference>
<sequence length="214" mass="24585">MYSRDVYKYLASCYYYSVSCNYRRFDCTALECPEWLDPVSVPKDCVLTYDLNKCCSVGKLCEPKDVPTCEVDGQVYKEGQKFYPKGSCSVCVCKERYSEKDQAAYCRPLQCGTEMNHRRDLEGHCAPVYKDKTELCCPHFWTCHSQDDVVNPAEIPSKINGTCIFGRKFLKVGEYIEKTVEKYGQRHNIHCECKVPHLFLNCIIKSSEHSGSPI</sequence>
<gene>
    <name evidence="2" type="ORF">ILUMI_19583</name>
</gene>
<evidence type="ECO:0000259" key="1">
    <source>
        <dbReference type="PROSITE" id="PS50184"/>
    </source>
</evidence>
<protein>
    <recommendedName>
        <fullName evidence="1">VWFC domain-containing protein</fullName>
    </recommendedName>
</protein>
<keyword evidence="3" id="KW-1185">Reference proteome</keyword>
<feature type="domain" description="VWFC" evidence="1">
    <location>
        <begin position="67"/>
        <end position="144"/>
    </location>
</feature>
<evidence type="ECO:0000313" key="2">
    <source>
        <dbReference type="EMBL" id="KAF2886590.1"/>
    </source>
</evidence>
<organism evidence="2 3">
    <name type="scientific">Ignelater luminosus</name>
    <name type="common">Cucubano</name>
    <name type="synonym">Pyrophorus luminosus</name>
    <dbReference type="NCBI Taxonomy" id="2038154"/>
    <lineage>
        <taxon>Eukaryota</taxon>
        <taxon>Metazoa</taxon>
        <taxon>Ecdysozoa</taxon>
        <taxon>Arthropoda</taxon>
        <taxon>Hexapoda</taxon>
        <taxon>Insecta</taxon>
        <taxon>Pterygota</taxon>
        <taxon>Neoptera</taxon>
        <taxon>Endopterygota</taxon>
        <taxon>Coleoptera</taxon>
        <taxon>Polyphaga</taxon>
        <taxon>Elateriformia</taxon>
        <taxon>Elateroidea</taxon>
        <taxon>Elateridae</taxon>
        <taxon>Agrypninae</taxon>
        <taxon>Pyrophorini</taxon>
        <taxon>Ignelater</taxon>
    </lineage>
</organism>
<reference evidence="2" key="1">
    <citation type="submission" date="2019-08" db="EMBL/GenBank/DDBJ databases">
        <title>The genome of the North American firefly Photinus pyralis.</title>
        <authorList>
            <consortium name="Photinus pyralis genome working group"/>
            <person name="Fallon T.R."/>
            <person name="Sander Lower S.E."/>
            <person name="Weng J.-K."/>
        </authorList>
    </citation>
    <scope>NUCLEOTIDE SEQUENCE</scope>
    <source>
        <strain evidence="2">TRF0915ILg1</strain>
        <tissue evidence="2">Whole body</tissue>
    </source>
</reference>
<accession>A0A8K0FZS0</accession>
<comment type="caution">
    <text evidence="2">The sequence shown here is derived from an EMBL/GenBank/DDBJ whole genome shotgun (WGS) entry which is preliminary data.</text>
</comment>
<dbReference type="AlphaFoldDB" id="A0A8K0FZS0"/>
<dbReference type="PROSITE" id="PS50184">
    <property type="entry name" value="VWFC_2"/>
    <property type="match status" value="1"/>
</dbReference>
<name>A0A8K0FZS0_IGNLU</name>
<evidence type="ECO:0000313" key="3">
    <source>
        <dbReference type="Proteomes" id="UP000801492"/>
    </source>
</evidence>
<dbReference type="Proteomes" id="UP000801492">
    <property type="component" value="Unassembled WGS sequence"/>
</dbReference>
<proteinExistence type="predicted"/>
<dbReference type="OrthoDB" id="365605at2759"/>